<evidence type="ECO:0000313" key="3">
    <source>
        <dbReference type="EMBL" id="VFJ65704.1"/>
    </source>
</evidence>
<gene>
    <name evidence="4" type="ORF">BECKFM1743A_GA0114220_103952</name>
    <name evidence="5" type="ORF">BECKFM1743B_GA0114221_103904</name>
    <name evidence="3" type="ORF">BECKFM1743C_GA0114222_104024</name>
</gene>
<sequence length="187" mass="19646">MICDQQRLSGGSEPVRLLARHIRLFQGILAGSFIAAVLFGAYLVERVSFPGGGLFPGIVASSLAASTFLIFVFPNLPTAKIHRLIWGHIIATGVGYTCYCLTAYVMGYEPGAASILSGGAAVGLSTFLMVSFRVPHPPAAGTALGFAIGSSFAKLIFVVIGVLFLGLVGCLLSRLLRDVENESLRIG</sequence>
<evidence type="ECO:0000256" key="1">
    <source>
        <dbReference type="SAM" id="Phobius"/>
    </source>
</evidence>
<dbReference type="EMBL" id="CAADFA010000402">
    <property type="protein sequence ID" value="VFJ65704.1"/>
    <property type="molecule type" value="Genomic_DNA"/>
</dbReference>
<feature type="transmembrane region" description="Helical" evidence="1">
    <location>
        <begin position="54"/>
        <end position="73"/>
    </location>
</feature>
<evidence type="ECO:0000313" key="5">
    <source>
        <dbReference type="EMBL" id="VFK15839.1"/>
    </source>
</evidence>
<accession>A0A450TF12</accession>
<organism evidence="3">
    <name type="scientific">Candidatus Kentrum sp. FM</name>
    <dbReference type="NCBI Taxonomy" id="2126340"/>
    <lineage>
        <taxon>Bacteria</taxon>
        <taxon>Pseudomonadati</taxon>
        <taxon>Pseudomonadota</taxon>
        <taxon>Gammaproteobacteria</taxon>
        <taxon>Candidatus Kentrum</taxon>
    </lineage>
</organism>
<dbReference type="EMBL" id="CAADFL010000390">
    <property type="protein sequence ID" value="VFK15839.1"/>
    <property type="molecule type" value="Genomic_DNA"/>
</dbReference>
<keyword evidence="1" id="KW-1133">Transmembrane helix</keyword>
<evidence type="ECO:0000259" key="2">
    <source>
        <dbReference type="Pfam" id="PF04982"/>
    </source>
</evidence>
<dbReference type="PANTHER" id="PTHR33741">
    <property type="entry name" value="TRANSMEMBRANE PROTEIN DDB_G0269096-RELATED"/>
    <property type="match status" value="1"/>
</dbReference>
<dbReference type="Pfam" id="PF04982">
    <property type="entry name" value="TM_HPP"/>
    <property type="match status" value="1"/>
</dbReference>
<feature type="domain" description="HPP transmembrane region" evidence="2">
    <location>
        <begin position="31"/>
        <end position="176"/>
    </location>
</feature>
<dbReference type="InterPro" id="IPR007065">
    <property type="entry name" value="HPP"/>
</dbReference>
<reference evidence="3" key="1">
    <citation type="submission" date="2019-02" db="EMBL/GenBank/DDBJ databases">
        <authorList>
            <person name="Gruber-Vodicka R. H."/>
            <person name="Seah K. B. B."/>
        </authorList>
    </citation>
    <scope>NUCLEOTIDE SEQUENCE</scope>
    <source>
        <strain evidence="4">BECK_BZ163</strain>
        <strain evidence="5">BECK_BZ164</strain>
        <strain evidence="3">BECK_BZ165</strain>
    </source>
</reference>
<dbReference type="EMBL" id="CAADEZ010000395">
    <property type="protein sequence ID" value="VFJ65926.1"/>
    <property type="molecule type" value="Genomic_DNA"/>
</dbReference>
<proteinExistence type="predicted"/>
<name>A0A450TF12_9GAMM</name>
<dbReference type="PANTHER" id="PTHR33741:SF5">
    <property type="entry name" value="TRANSMEMBRANE PROTEIN DDB_G0269096-RELATED"/>
    <property type="match status" value="1"/>
</dbReference>
<dbReference type="AlphaFoldDB" id="A0A450TF12"/>
<dbReference type="InterPro" id="IPR058581">
    <property type="entry name" value="TM_HPP"/>
</dbReference>
<feature type="transmembrane region" description="Helical" evidence="1">
    <location>
        <begin position="85"/>
        <end position="106"/>
    </location>
</feature>
<keyword evidence="1" id="KW-0812">Transmembrane</keyword>
<keyword evidence="1" id="KW-0472">Membrane</keyword>
<feature type="transmembrane region" description="Helical" evidence="1">
    <location>
        <begin position="112"/>
        <end position="134"/>
    </location>
</feature>
<feature type="transmembrane region" description="Helical" evidence="1">
    <location>
        <begin position="21"/>
        <end position="42"/>
    </location>
</feature>
<feature type="transmembrane region" description="Helical" evidence="1">
    <location>
        <begin position="155"/>
        <end position="176"/>
    </location>
</feature>
<protein>
    <submittedName>
        <fullName evidence="3">HPP family protein</fullName>
    </submittedName>
</protein>
<evidence type="ECO:0000313" key="4">
    <source>
        <dbReference type="EMBL" id="VFJ65926.1"/>
    </source>
</evidence>